<gene>
    <name evidence="1" type="ORF">C7B64_05130</name>
</gene>
<comment type="caution">
    <text evidence="1">The sequence shown here is derived from an EMBL/GenBank/DDBJ whole genome shotgun (WGS) entry which is preliminary data.</text>
</comment>
<name>A0A2T1C7B2_9CYAN</name>
<dbReference type="Proteomes" id="UP000238762">
    <property type="component" value="Unassembled WGS sequence"/>
</dbReference>
<evidence type="ECO:0000313" key="2">
    <source>
        <dbReference type="Proteomes" id="UP000238762"/>
    </source>
</evidence>
<dbReference type="EMBL" id="PVWJ01000017">
    <property type="protein sequence ID" value="PSB04124.1"/>
    <property type="molecule type" value="Genomic_DNA"/>
</dbReference>
<evidence type="ECO:0000313" key="1">
    <source>
        <dbReference type="EMBL" id="PSB04124.1"/>
    </source>
</evidence>
<sequence>MLIWKSQSDNIRVASNRYRCLFPVKYLKKIGYRSLIYSGKDRIHFYLKPDAIIFVKSFTPHDLNLAQTASQLGIPIILDICDNILADDYGFQSTIKPQEFFIEMSQLASVIVTTGEALKIAIENKLNISTPILIIPDGNETILDFDEYNLMIKANIYWKRIIYIFDPHFLVEKTQGTYKKFSQKISKSTINKFKLARKTLKKIINKFKFKIKKIYFYLNKSPLEDAIAYEVSGQDTIISAEPTTQDLIPDCSVEQPLGFKLVSASQPETSNFQIDPQESHQQLKQIIWFGNHGVKPGIGMLALLNIKDDLWEISQQVNFCLHIVSDNYEKYCQYIKPLPFPTRYTPWDFFVSRECISQSDVTIIPTSVDPFNVCKSANRAVLSLSLGVPVVATKTPALIPFQDCSILDDWKSGILSYLTNPELVDRHIAKAQEIISQDYSGEAIARQWADAINLVIAGKI</sequence>
<reference evidence="1 2" key="2">
    <citation type="submission" date="2018-03" db="EMBL/GenBank/DDBJ databases">
        <title>The ancient ancestry and fast evolution of plastids.</title>
        <authorList>
            <person name="Moore K.R."/>
            <person name="Magnabosco C."/>
            <person name="Momper L."/>
            <person name="Gold D.A."/>
            <person name="Bosak T."/>
            <person name="Fournier G.P."/>
        </authorList>
    </citation>
    <scope>NUCLEOTIDE SEQUENCE [LARGE SCALE GENOMIC DNA]</scope>
    <source>
        <strain evidence="1 2">CCAP 1448/3</strain>
    </source>
</reference>
<dbReference type="OrthoDB" id="581374at2"/>
<dbReference type="RefSeq" id="WP_106287579.1">
    <property type="nucleotide sequence ID" value="NZ_CAWNTC010000213.1"/>
</dbReference>
<keyword evidence="2" id="KW-1185">Reference proteome</keyword>
<dbReference type="Gene3D" id="3.40.50.2000">
    <property type="entry name" value="Glycogen Phosphorylase B"/>
    <property type="match status" value="1"/>
</dbReference>
<proteinExistence type="predicted"/>
<dbReference type="SUPFAM" id="SSF53756">
    <property type="entry name" value="UDP-Glycosyltransferase/glycogen phosphorylase"/>
    <property type="match status" value="1"/>
</dbReference>
<evidence type="ECO:0008006" key="3">
    <source>
        <dbReference type="Google" id="ProtNLM"/>
    </source>
</evidence>
<dbReference type="AlphaFoldDB" id="A0A2T1C7B2"/>
<protein>
    <recommendedName>
        <fullName evidence="3">Glycosyltransferase</fullName>
    </recommendedName>
</protein>
<reference evidence="1 2" key="1">
    <citation type="submission" date="2018-02" db="EMBL/GenBank/DDBJ databases">
        <authorList>
            <person name="Cohen D.B."/>
            <person name="Kent A.D."/>
        </authorList>
    </citation>
    <scope>NUCLEOTIDE SEQUENCE [LARGE SCALE GENOMIC DNA]</scope>
    <source>
        <strain evidence="1 2">CCAP 1448/3</strain>
    </source>
</reference>
<accession>A0A2T1C7B2</accession>
<organism evidence="1 2">
    <name type="scientific">Merismopedia glauca CCAP 1448/3</name>
    <dbReference type="NCBI Taxonomy" id="1296344"/>
    <lineage>
        <taxon>Bacteria</taxon>
        <taxon>Bacillati</taxon>
        <taxon>Cyanobacteriota</taxon>
        <taxon>Cyanophyceae</taxon>
        <taxon>Synechococcales</taxon>
        <taxon>Merismopediaceae</taxon>
        <taxon>Merismopedia</taxon>
    </lineage>
</organism>